<keyword evidence="1" id="KW-0479">Metal-binding</keyword>
<feature type="region of interest" description="Disordered" evidence="6">
    <location>
        <begin position="972"/>
        <end position="1021"/>
    </location>
</feature>
<dbReference type="SMART" id="SM00355">
    <property type="entry name" value="ZnF_C2H2"/>
    <property type="match status" value="2"/>
</dbReference>
<evidence type="ECO:0000256" key="4">
    <source>
        <dbReference type="ARBA" id="ARBA00022833"/>
    </source>
</evidence>
<evidence type="ECO:0000256" key="6">
    <source>
        <dbReference type="SAM" id="MobiDB-lite"/>
    </source>
</evidence>
<feature type="compositionally biased region" description="Basic and acidic residues" evidence="6">
    <location>
        <begin position="1049"/>
        <end position="1070"/>
    </location>
</feature>
<dbReference type="AlphaFoldDB" id="A9U549"/>
<feature type="compositionally biased region" description="Acidic residues" evidence="6">
    <location>
        <begin position="347"/>
        <end position="359"/>
    </location>
</feature>
<dbReference type="SUPFAM" id="SSF57667">
    <property type="entry name" value="beta-beta-alpha zinc fingers"/>
    <property type="match status" value="2"/>
</dbReference>
<protein>
    <submittedName>
        <fullName evidence="8">Predicted protein</fullName>
    </submittedName>
</protein>
<organism>
    <name type="scientific">Physcomitrium patens</name>
    <name type="common">Spreading-leaved earth moss</name>
    <name type="synonym">Physcomitrella patens</name>
    <dbReference type="NCBI Taxonomy" id="3218"/>
    <lineage>
        <taxon>Eukaryota</taxon>
        <taxon>Viridiplantae</taxon>
        <taxon>Streptophyta</taxon>
        <taxon>Embryophyta</taxon>
        <taxon>Bryophyta</taxon>
        <taxon>Bryophytina</taxon>
        <taxon>Bryopsida</taxon>
        <taxon>Funariidae</taxon>
        <taxon>Funariales</taxon>
        <taxon>Funariaceae</taxon>
        <taxon>Physcomitrium</taxon>
    </lineage>
</organism>
<sequence length="1195" mass="126784">MLRSKNEMHHVIDEEKGGTHEPGPGLEGSSPSGMTLGSPAGASRVGCSPERLRRARAAVVGACGSRISVWQCTEGSRATASTAGRGGTEGGVVLVVPATDCGGGRPVSERKGRERGRGAGWDESRGQTGTFGESAVDEAARGEGVVSGHMRFRCVRSARCYASLGRVLDGHGERNCSIVRWLIGGLFDGLDVVEYVAGRRVREHGSSGARAGGQHRPGVLCPAGMRGGARYPWDASPVDYEGEWSMQLVRSCERDVHSGWAEEAAPVRELRASGVRARRIVDGFAEVGGVRLVVAPVAGRDDVADVVIDATERKCGEMDRLDEASGGADLAVQGENCLKQIASNYVEEEDGENCSGEEEGVGRENGADSAAPGGHGGGGRHGLGESVGVEVRDSAGHSGNESERREASGESCDEEQGGGSSGEEEEEDGDDEEEGEEGEQRHGGASVAENGFANLDERDEGKAANSESYSGGVEGLAVERENTDSAEGTRDRVDAAEKSVTQSECDPEGGGVQGGPTLRRKRGRPLKSSERQTSIRAGPITPKLEEPRARSWTGGRFVDSWLACIVEMEWGELQEALSMECNGCDESEDDSLPKRVRVRSITNICGDFAQPIKGEDMSVEEAVEANPARKRGRPRRGNRVEGVAKADEAEVSAVPSSGKRKTIEAVLDSESMKWACHGRNGTGNVGDSVHCGWRRVDGWGKMADGRGLLDDDDGCAVSVGGPIFACNAEGCKKRFVEAASLYAHARVHGDRPYVCHYDGCIKVVTLDCGVFEYEVHCDDARLGGAGCDFGGELFGEVEVEASLPDSYRRETISVRHEAGWVECAVLEVVWVWVWVWVWAFSLDFNLRSHMKTHTGDYHECPYDGCDKRYCQEYKLRAHIVKEHNKSGKGTKKLAKVVGNGGGGLVSVAGANVRDAAAAKKRAVVAALQAKRSKLESMKEARESRIAELEEEKEREAFELSRIERLLKKVEGEQRRVEGQGGSPAMSVSASEEEEEEEEGEEGEGACPSNGTGGDTSSSDEQQSRLEYTAMGEGKDVVMFAHKLPTADQGARRSGDGENGREGSEGGRDGVDAAAAAGGWARVNIGRVSGVDEPNSGVERPRVFSDGCAVFGERRVPVAGAGVTAGAAAGEGRGEEHVRVGMSTEGEGVPVDERGAALGSRGGVRGRWGRERRVWGGAGSTGAELRAFGGAVIHVP</sequence>
<keyword evidence="4" id="KW-0862">Zinc</keyword>
<dbReference type="GO" id="GO:0008270">
    <property type="term" value="F:zinc ion binding"/>
    <property type="evidence" value="ECO:0007669"/>
    <property type="project" value="UniProtKB-KW"/>
</dbReference>
<feature type="region of interest" description="Disordered" evidence="6">
    <location>
        <begin position="624"/>
        <end position="657"/>
    </location>
</feature>
<dbReference type="Gene3D" id="3.30.160.60">
    <property type="entry name" value="Classic Zinc Finger"/>
    <property type="match status" value="2"/>
</dbReference>
<keyword evidence="3 5" id="KW-0863">Zinc-finger</keyword>
<feature type="compositionally biased region" description="Acidic residues" evidence="6">
    <location>
        <begin position="990"/>
        <end position="1003"/>
    </location>
</feature>
<feature type="region of interest" description="Disordered" evidence="6">
    <location>
        <begin position="1"/>
        <end position="47"/>
    </location>
</feature>
<gene>
    <name evidence="8" type="ORF">PHYPADRAFT_102371</name>
</gene>
<dbReference type="GO" id="GO:0006357">
    <property type="term" value="P:regulation of transcription by RNA polymerase II"/>
    <property type="evidence" value="ECO:0007669"/>
    <property type="project" value="UniProtKB-ARBA"/>
</dbReference>
<dbReference type="EMBL" id="DS545435">
    <property type="protein sequence ID" value="EDQ49204.1"/>
    <property type="molecule type" value="Genomic_DNA"/>
</dbReference>
<feature type="compositionally biased region" description="Acidic residues" evidence="6">
    <location>
        <begin position="411"/>
        <end position="437"/>
    </location>
</feature>
<evidence type="ECO:0000259" key="7">
    <source>
        <dbReference type="PROSITE" id="PS50157"/>
    </source>
</evidence>
<feature type="compositionally biased region" description="Basic and acidic residues" evidence="6">
    <location>
        <begin position="1"/>
        <end position="19"/>
    </location>
</feature>
<evidence type="ECO:0000313" key="8">
    <source>
        <dbReference type="EMBL" id="EDQ49204.1"/>
    </source>
</evidence>
<dbReference type="PANTHER" id="PTHR14003">
    <property type="entry name" value="TRANSCRIPTIONAL REPRESSOR PROTEIN YY"/>
    <property type="match status" value="1"/>
</dbReference>
<feature type="region of interest" description="Disordered" evidence="6">
    <location>
        <begin position="1044"/>
        <end position="1071"/>
    </location>
</feature>
<feature type="compositionally biased region" description="Basic residues" evidence="6">
    <location>
        <begin position="628"/>
        <end position="637"/>
    </location>
</feature>
<feature type="compositionally biased region" description="Basic and acidic residues" evidence="6">
    <location>
        <begin position="638"/>
        <end position="648"/>
    </location>
</feature>
<feature type="region of interest" description="Disordered" evidence="6">
    <location>
        <begin position="103"/>
        <end position="130"/>
    </location>
</feature>
<feature type="compositionally biased region" description="Basic and acidic residues" evidence="6">
    <location>
        <begin position="477"/>
        <end position="497"/>
    </location>
</feature>
<feature type="compositionally biased region" description="Basic and acidic residues" evidence="6">
    <location>
        <begin position="107"/>
        <end position="125"/>
    </location>
</feature>
<dbReference type="PROSITE" id="PS50157">
    <property type="entry name" value="ZINC_FINGER_C2H2_2"/>
    <property type="match status" value="1"/>
</dbReference>
<feature type="region of interest" description="Disordered" evidence="6">
    <location>
        <begin position="347"/>
        <end position="547"/>
    </location>
</feature>
<feature type="compositionally biased region" description="Low complexity" evidence="6">
    <location>
        <begin position="21"/>
        <end position="33"/>
    </location>
</feature>
<dbReference type="PANTHER" id="PTHR14003:SF19">
    <property type="entry name" value="YY2 TRANSCRIPTION FACTOR"/>
    <property type="match status" value="1"/>
</dbReference>
<evidence type="ECO:0000256" key="1">
    <source>
        <dbReference type="ARBA" id="ARBA00022723"/>
    </source>
</evidence>
<feature type="compositionally biased region" description="Basic and acidic residues" evidence="6">
    <location>
        <begin position="390"/>
        <end position="408"/>
    </location>
</feature>
<reference evidence="8" key="1">
    <citation type="journal article" date="2008" name="Science">
        <title>The Physcomitrella genome reveals evolutionary insights into the conquest of land by plants.</title>
        <authorList>
            <person name="Rensing S."/>
            <person name="Lang D."/>
            <person name="Zimmer A."/>
            <person name="Terry A."/>
            <person name="Salamov A."/>
            <person name="Shapiro H."/>
            <person name="Nishiyama T."/>
            <person name="Perroud P.-F."/>
            <person name="Lindquist E."/>
            <person name="Kamisugi Y."/>
            <person name="Tanahashi T."/>
            <person name="Sakakibara K."/>
            <person name="Fujita T."/>
            <person name="Oishi K."/>
            <person name="Shin-I T."/>
            <person name="Kuroki Y."/>
            <person name="Toyoda A."/>
            <person name="Suzuki Y."/>
            <person name="Hashimoto A."/>
            <person name="Yamaguchi K."/>
            <person name="Sugano A."/>
            <person name="Kohara Y."/>
            <person name="Fujiyama A."/>
            <person name="Anterola A."/>
            <person name="Aoki S."/>
            <person name="Ashton N."/>
            <person name="Barbazuk W.B."/>
            <person name="Barker E."/>
            <person name="Bennetzen J."/>
            <person name="Bezanilla M."/>
            <person name="Blankenship R."/>
            <person name="Cho S.H."/>
            <person name="Dutcher S."/>
            <person name="Estelle M."/>
            <person name="Fawcett J.A."/>
            <person name="Gundlach H."/>
            <person name="Hanada K."/>
            <person name="Heyl A."/>
            <person name="Hicks K.A."/>
            <person name="Hugh J."/>
            <person name="Lohr M."/>
            <person name="Mayer K."/>
            <person name="Melkozernov A."/>
            <person name="Murata T."/>
            <person name="Nelson D."/>
            <person name="Pils B."/>
            <person name="Prigge M."/>
            <person name="Reiss B."/>
            <person name="Renner T."/>
            <person name="Rombauts S."/>
            <person name="Rushton P."/>
            <person name="Sanderfoot A."/>
            <person name="Schween G."/>
            <person name="Shiu S.-H."/>
            <person name="Stueber K."/>
            <person name="Theodoulou F.L."/>
            <person name="Tu H."/>
            <person name="Van de Peer Y."/>
            <person name="Verrier P.J."/>
            <person name="Waters E."/>
            <person name="Wood A."/>
            <person name="Yang L."/>
            <person name="Cove D."/>
            <person name="Cuming A."/>
            <person name="Hasebe M."/>
            <person name="Lucas S."/>
            <person name="Mishler D.B."/>
            <person name="Reski R."/>
            <person name="Grigoriev I."/>
            <person name="Quatrano R.S."/>
            <person name="Boore J.L."/>
        </authorList>
    </citation>
    <scope>NUCLEOTIDE SEQUENCE [LARGE SCALE GENOMIC DNA]</scope>
</reference>
<evidence type="ECO:0000256" key="5">
    <source>
        <dbReference type="PROSITE-ProRule" id="PRU00042"/>
    </source>
</evidence>
<dbReference type="PROSITE" id="PS00028">
    <property type="entry name" value="ZINC_FINGER_C2H2_1"/>
    <property type="match status" value="2"/>
</dbReference>
<evidence type="ECO:0000256" key="2">
    <source>
        <dbReference type="ARBA" id="ARBA00022737"/>
    </source>
</evidence>
<keyword evidence="2" id="KW-0677">Repeat</keyword>
<name>A9U549_PHYPA</name>
<proteinExistence type="predicted"/>
<dbReference type="InterPro" id="IPR036236">
    <property type="entry name" value="Znf_C2H2_sf"/>
</dbReference>
<accession>A9U549</accession>
<evidence type="ECO:0000256" key="3">
    <source>
        <dbReference type="ARBA" id="ARBA00022771"/>
    </source>
</evidence>
<dbReference type="InterPro" id="IPR013087">
    <property type="entry name" value="Znf_C2H2_type"/>
</dbReference>
<feature type="domain" description="C2H2-type" evidence="7">
    <location>
        <begin position="724"/>
        <end position="748"/>
    </location>
</feature>